<evidence type="ECO:0000313" key="3">
    <source>
        <dbReference type="EMBL" id="KIH77287.1"/>
    </source>
</evidence>
<dbReference type="RefSeq" id="WP_040095121.1">
    <property type="nucleotide sequence ID" value="NZ_JWJD01000001.1"/>
</dbReference>
<feature type="chain" id="PRO_5002150057" evidence="2">
    <location>
        <begin position="23"/>
        <end position="275"/>
    </location>
</feature>
<keyword evidence="1" id="KW-0812">Transmembrane</keyword>
<comment type="caution">
    <text evidence="3">The sequence shown here is derived from an EMBL/GenBank/DDBJ whole genome shotgun (WGS) entry which is preliminary data.</text>
</comment>
<dbReference type="AlphaFoldDB" id="A0A0C2HWX6"/>
<dbReference type="InterPro" id="IPR036280">
    <property type="entry name" value="Multihaem_cyt_sf"/>
</dbReference>
<feature type="signal peptide" evidence="2">
    <location>
        <begin position="1"/>
        <end position="22"/>
    </location>
</feature>
<keyword evidence="1" id="KW-0472">Membrane</keyword>
<gene>
    <name evidence="3" type="ORF">GFER_00535</name>
</gene>
<keyword evidence="1" id="KW-1133">Transmembrane helix</keyword>
<dbReference type="SUPFAM" id="SSF48695">
    <property type="entry name" value="Multiheme cytochromes"/>
    <property type="match status" value="1"/>
</dbReference>
<accession>A0A0C2HWX6</accession>
<organism evidence="3 4">
    <name type="scientific">Geoalkalibacter ferrihydriticus DSM 17813</name>
    <dbReference type="NCBI Taxonomy" id="1121915"/>
    <lineage>
        <taxon>Bacteria</taxon>
        <taxon>Pseudomonadati</taxon>
        <taxon>Thermodesulfobacteriota</taxon>
        <taxon>Desulfuromonadia</taxon>
        <taxon>Desulfuromonadales</taxon>
        <taxon>Geoalkalibacteraceae</taxon>
        <taxon>Geoalkalibacter</taxon>
    </lineage>
</organism>
<dbReference type="EMBL" id="JWJD01000001">
    <property type="protein sequence ID" value="KIH77287.1"/>
    <property type="molecule type" value="Genomic_DNA"/>
</dbReference>
<feature type="transmembrane region" description="Helical" evidence="1">
    <location>
        <begin position="238"/>
        <end position="261"/>
    </location>
</feature>
<dbReference type="Gene3D" id="3.90.10.10">
    <property type="entry name" value="Cytochrome C3"/>
    <property type="match status" value="1"/>
</dbReference>
<evidence type="ECO:0000256" key="2">
    <source>
        <dbReference type="SAM" id="SignalP"/>
    </source>
</evidence>
<protein>
    <submittedName>
        <fullName evidence="3">Uncharacterized protein</fullName>
    </submittedName>
</protein>
<keyword evidence="2" id="KW-0732">Signal</keyword>
<sequence>MKHLLALAVTLWLVFLSGAAMADEGSCIGCHAGLPGKQGEESIAQWRDSIHHRHGVFCVSCHGGDPTLMTMEAMSPERGFVGVPEEGDVPAFCGRCHVGVEEDYHNSAHGQALGAGGPECVTCHGSHAVQIATIELINPQDCSRCHDYGRAGELRSAMEQTEIMIVDLEGELEKLHRHGVATDVLEGRLFALRNDFHRLLHSVDVDKVRRRTADFRLKLGDIQNEVDHHRAELGQRKLIGAGVVVLLLIASVLFGQLYRNYREQEEHARRRKNRN</sequence>
<reference evidence="3 4" key="1">
    <citation type="submission" date="2014-12" db="EMBL/GenBank/DDBJ databases">
        <title>Genomes of Geoalkalibacter ferrihydriticus and Geoalkalibacter subterraneus, two haloalkaliphilic metal-reducing members of the Geobacteraceae.</title>
        <authorList>
            <person name="Badalamenti J.P."/>
            <person name="Torres C.I."/>
            <person name="Krajmalnik-Brown R."/>
            <person name="Bond D.R."/>
        </authorList>
    </citation>
    <scope>NUCLEOTIDE SEQUENCE [LARGE SCALE GENOMIC DNA]</scope>
    <source>
        <strain evidence="3 4">DSM 17813</strain>
    </source>
</reference>
<evidence type="ECO:0000256" key="1">
    <source>
        <dbReference type="SAM" id="Phobius"/>
    </source>
</evidence>
<keyword evidence="4" id="KW-1185">Reference proteome</keyword>
<proteinExistence type="predicted"/>
<dbReference type="Proteomes" id="UP000035068">
    <property type="component" value="Unassembled WGS sequence"/>
</dbReference>
<name>A0A0C2HWX6_9BACT</name>
<evidence type="ECO:0000313" key="4">
    <source>
        <dbReference type="Proteomes" id="UP000035068"/>
    </source>
</evidence>